<dbReference type="RefSeq" id="WP_026736861.1">
    <property type="nucleotide sequence ID" value="NZ_AP019822.1"/>
</dbReference>
<dbReference type="GO" id="GO:0016747">
    <property type="term" value="F:acyltransferase activity, transferring groups other than amino-acyl groups"/>
    <property type="evidence" value="ECO:0007669"/>
    <property type="project" value="InterPro"/>
</dbReference>
<keyword evidence="2" id="KW-0808">Transferase</keyword>
<feature type="domain" description="N-acetyltransferase" evidence="1">
    <location>
        <begin position="4"/>
        <end position="171"/>
    </location>
</feature>
<evidence type="ECO:0000313" key="2">
    <source>
        <dbReference type="EMBL" id="BBM35230.1"/>
    </source>
</evidence>
<organism evidence="2 3">
    <name type="scientific">Pseudoleptotrichia goodfellowii</name>
    <dbReference type="NCBI Taxonomy" id="157692"/>
    <lineage>
        <taxon>Bacteria</taxon>
        <taxon>Fusobacteriati</taxon>
        <taxon>Fusobacteriota</taxon>
        <taxon>Fusobacteriia</taxon>
        <taxon>Fusobacteriales</taxon>
        <taxon>Leptotrichiaceae</taxon>
        <taxon>Pseudoleptotrichia</taxon>
    </lineage>
</organism>
<dbReference type="KEGG" id="lgo:JCM16774_0137"/>
<reference evidence="2 3" key="1">
    <citation type="submission" date="2019-07" db="EMBL/GenBank/DDBJ databases">
        <title>Complete Genome Sequence of Leptotrichia goodfellowii Strain JCM 16774.</title>
        <authorList>
            <person name="Watanabe S."/>
            <person name="Cui L."/>
        </authorList>
    </citation>
    <scope>NUCLEOTIDE SEQUENCE [LARGE SCALE GENOMIC DNA]</scope>
    <source>
        <strain evidence="2 3">JCM16774</strain>
    </source>
</reference>
<evidence type="ECO:0000313" key="3">
    <source>
        <dbReference type="Proteomes" id="UP000321606"/>
    </source>
</evidence>
<dbReference type="EMBL" id="AP019822">
    <property type="protein sequence ID" value="BBM35230.1"/>
    <property type="molecule type" value="Genomic_DNA"/>
</dbReference>
<sequence length="171" mass="20404">MNSVIIRPAELKDVEKMALVHVSAWKSTYKNIFSQDFLNNLSTDLWIKRFNDMIVNKRSFAFVAEFEKKITGDIIWGKSRDKNFDTLGEIYAINILPDYQKRNIGKTLILRALSELQYRHCYNSVFLKVVDKNENARKFYEHMGFKDTNIIIKDKIEDFYFNEIVYRYDFV</sequence>
<dbReference type="PANTHER" id="PTHR43617">
    <property type="entry name" value="L-AMINO ACID N-ACETYLTRANSFERASE"/>
    <property type="match status" value="1"/>
</dbReference>
<dbReference type="InterPro" id="IPR000182">
    <property type="entry name" value="GNAT_dom"/>
</dbReference>
<dbReference type="Proteomes" id="UP000321606">
    <property type="component" value="Chromosome"/>
</dbReference>
<dbReference type="InterPro" id="IPR050276">
    <property type="entry name" value="MshD_Acetyltransferase"/>
</dbReference>
<dbReference type="SUPFAM" id="SSF55729">
    <property type="entry name" value="Acyl-CoA N-acyltransferases (Nat)"/>
    <property type="match status" value="1"/>
</dbReference>
<dbReference type="PROSITE" id="PS51186">
    <property type="entry name" value="GNAT"/>
    <property type="match status" value="1"/>
</dbReference>
<dbReference type="AlphaFoldDB" id="A0A510J7H7"/>
<accession>A0A510J7H7</accession>
<protein>
    <submittedName>
        <fullName evidence="2">Acetyltransferase</fullName>
    </submittedName>
</protein>
<dbReference type="STRING" id="714315.GCA_000516535_00149"/>
<dbReference type="InterPro" id="IPR016181">
    <property type="entry name" value="Acyl_CoA_acyltransferase"/>
</dbReference>
<gene>
    <name evidence="2" type="ORF">JCM16774_0137</name>
</gene>
<dbReference type="OrthoDB" id="9805924at2"/>
<dbReference type="CDD" id="cd04301">
    <property type="entry name" value="NAT_SF"/>
    <property type="match status" value="1"/>
</dbReference>
<proteinExistence type="predicted"/>
<dbReference type="PANTHER" id="PTHR43617:SF38">
    <property type="entry name" value="N-ACETYLTRANSFERASE DOMAIN-CONTAINING PROTEIN"/>
    <property type="match status" value="1"/>
</dbReference>
<evidence type="ECO:0000259" key="1">
    <source>
        <dbReference type="PROSITE" id="PS51186"/>
    </source>
</evidence>
<dbReference type="Pfam" id="PF00583">
    <property type="entry name" value="Acetyltransf_1"/>
    <property type="match status" value="1"/>
</dbReference>
<dbReference type="Gene3D" id="3.40.630.30">
    <property type="match status" value="1"/>
</dbReference>
<name>A0A510J7H7_9FUSO</name>